<dbReference type="GO" id="GO:0043590">
    <property type="term" value="C:bacterial nucleoid"/>
    <property type="evidence" value="ECO:0007669"/>
    <property type="project" value="TreeGrafter"/>
</dbReference>
<evidence type="ECO:0000256" key="2">
    <source>
        <dbReference type="ARBA" id="ARBA00021310"/>
    </source>
</evidence>
<dbReference type="InterPro" id="IPR003717">
    <property type="entry name" value="RecO"/>
</dbReference>
<dbReference type="InterPro" id="IPR037278">
    <property type="entry name" value="ARFGAP/RecO"/>
</dbReference>
<evidence type="ECO:0000256" key="1">
    <source>
        <dbReference type="ARBA" id="ARBA00007452"/>
    </source>
</evidence>
<dbReference type="PANTHER" id="PTHR33991">
    <property type="entry name" value="DNA REPAIR PROTEIN RECO"/>
    <property type="match status" value="1"/>
</dbReference>
<dbReference type="NCBIfam" id="TIGR00613">
    <property type="entry name" value="reco"/>
    <property type="match status" value="1"/>
</dbReference>
<dbReference type="PANTHER" id="PTHR33991:SF1">
    <property type="entry name" value="DNA REPAIR PROTEIN RECO"/>
    <property type="match status" value="1"/>
</dbReference>
<dbReference type="Proteomes" id="UP000034090">
    <property type="component" value="Unassembled WGS sequence"/>
</dbReference>
<dbReference type="InterPro" id="IPR012340">
    <property type="entry name" value="NA-bd_OB-fold"/>
</dbReference>
<dbReference type="Gene3D" id="2.40.50.140">
    <property type="entry name" value="Nucleic acid-binding proteins"/>
    <property type="match status" value="1"/>
</dbReference>
<accession>A0A0G1DHL4</accession>
<sequence>MGRTYVSDGVVLASRDYSEADKILVVLSKDFGRVSLIAKGVKKLKSRKRGHVEIFNHIKFQAARGKSLDIITEAEIINAFSRVRKNLVKTSVAYYFAEVIGRTTRDHERNEVLYGHLLDSLTKLQKSENLKELRRDFAVRALEILGFWPKNKKIADPDRFIEEILERELASIRVGKRLQG</sequence>
<dbReference type="SUPFAM" id="SSF57863">
    <property type="entry name" value="ArfGap/RecO-like zinc finger"/>
    <property type="match status" value="1"/>
</dbReference>
<evidence type="ECO:0000256" key="6">
    <source>
        <dbReference type="ARBA" id="ARBA00033409"/>
    </source>
</evidence>
<dbReference type="STRING" id="1618578.UV74_C0013G0291"/>
<dbReference type="HAMAP" id="MF_00201">
    <property type="entry name" value="RecO"/>
    <property type="match status" value="1"/>
</dbReference>
<evidence type="ECO:0000256" key="7">
    <source>
        <dbReference type="HAMAP-Rule" id="MF_00201"/>
    </source>
</evidence>
<dbReference type="EMBL" id="LCFQ01000013">
    <property type="protein sequence ID" value="KKS97169.1"/>
    <property type="molecule type" value="Genomic_DNA"/>
</dbReference>
<dbReference type="Pfam" id="PF02565">
    <property type="entry name" value="RecO_C"/>
    <property type="match status" value="1"/>
</dbReference>
<dbReference type="AlphaFoldDB" id="A0A0G1DHL4"/>
<gene>
    <name evidence="7" type="primary">recO</name>
    <name evidence="9" type="ORF">UV74_C0013G0291</name>
</gene>
<evidence type="ECO:0000259" key="8">
    <source>
        <dbReference type="Pfam" id="PF11967"/>
    </source>
</evidence>
<feature type="domain" description="DNA replication/recombination mediator RecO N-terminal" evidence="8">
    <location>
        <begin position="4"/>
        <end position="80"/>
    </location>
</feature>
<evidence type="ECO:0000313" key="10">
    <source>
        <dbReference type="Proteomes" id="UP000034090"/>
    </source>
</evidence>
<evidence type="ECO:0000256" key="3">
    <source>
        <dbReference type="ARBA" id="ARBA00022763"/>
    </source>
</evidence>
<dbReference type="Gene3D" id="1.20.1440.120">
    <property type="entry name" value="Recombination protein O, C-terminal domain"/>
    <property type="match status" value="1"/>
</dbReference>
<proteinExistence type="inferred from homology"/>
<dbReference type="GO" id="GO:0006310">
    <property type="term" value="P:DNA recombination"/>
    <property type="evidence" value="ECO:0007669"/>
    <property type="project" value="UniProtKB-UniRule"/>
</dbReference>
<keyword evidence="4 7" id="KW-0233">DNA recombination</keyword>
<evidence type="ECO:0000256" key="4">
    <source>
        <dbReference type="ARBA" id="ARBA00023172"/>
    </source>
</evidence>
<comment type="function">
    <text evidence="7">Involved in DNA repair and RecF pathway recombination.</text>
</comment>
<comment type="caution">
    <text evidence="9">The sequence shown here is derived from an EMBL/GenBank/DDBJ whole genome shotgun (WGS) entry which is preliminary data.</text>
</comment>
<dbReference type="InterPro" id="IPR042242">
    <property type="entry name" value="RecO_C"/>
</dbReference>
<dbReference type="InterPro" id="IPR022572">
    <property type="entry name" value="DNA_rep/recomb_RecO_N"/>
</dbReference>
<keyword evidence="5 7" id="KW-0234">DNA repair</keyword>
<dbReference type="Pfam" id="PF11967">
    <property type="entry name" value="RecO_N"/>
    <property type="match status" value="1"/>
</dbReference>
<organism evidence="9 10">
    <name type="scientific">Candidatus Woesebacteria bacterium GW2011_GWB1_43_14</name>
    <dbReference type="NCBI Taxonomy" id="1618578"/>
    <lineage>
        <taxon>Bacteria</taxon>
        <taxon>Candidatus Woeseibacteriota</taxon>
    </lineage>
</organism>
<reference evidence="9 10" key="1">
    <citation type="journal article" date="2015" name="Nature">
        <title>rRNA introns, odd ribosomes, and small enigmatic genomes across a large radiation of phyla.</title>
        <authorList>
            <person name="Brown C.T."/>
            <person name="Hug L.A."/>
            <person name="Thomas B.C."/>
            <person name="Sharon I."/>
            <person name="Castelle C.J."/>
            <person name="Singh A."/>
            <person name="Wilkins M.J."/>
            <person name="Williams K.H."/>
            <person name="Banfield J.F."/>
        </authorList>
    </citation>
    <scope>NUCLEOTIDE SEQUENCE [LARGE SCALE GENOMIC DNA]</scope>
</reference>
<dbReference type="GO" id="GO:0006302">
    <property type="term" value="P:double-strand break repair"/>
    <property type="evidence" value="ECO:0007669"/>
    <property type="project" value="TreeGrafter"/>
</dbReference>
<comment type="similarity">
    <text evidence="1 7">Belongs to the RecO family.</text>
</comment>
<name>A0A0G1DHL4_9BACT</name>
<dbReference type="SUPFAM" id="SSF50249">
    <property type="entry name" value="Nucleic acid-binding proteins"/>
    <property type="match status" value="1"/>
</dbReference>
<protein>
    <recommendedName>
        <fullName evidence="2 7">DNA repair protein RecO</fullName>
    </recommendedName>
    <alternativeName>
        <fullName evidence="6 7">Recombination protein O</fullName>
    </alternativeName>
</protein>
<evidence type="ECO:0000256" key="5">
    <source>
        <dbReference type="ARBA" id="ARBA00023204"/>
    </source>
</evidence>
<keyword evidence="3 7" id="KW-0227">DNA damage</keyword>
<evidence type="ECO:0000313" key="9">
    <source>
        <dbReference type="EMBL" id="KKS97169.1"/>
    </source>
</evidence>